<dbReference type="EMBL" id="CP046452">
    <property type="protein sequence ID" value="QGU01130.1"/>
    <property type="molecule type" value="Genomic_DNA"/>
</dbReference>
<name>A0A6B8VV15_9CORY</name>
<feature type="region of interest" description="Disordered" evidence="1">
    <location>
        <begin position="73"/>
        <end position="106"/>
    </location>
</feature>
<evidence type="ECO:0000256" key="1">
    <source>
        <dbReference type="SAM" id="MobiDB-lite"/>
    </source>
</evidence>
<accession>A0A6B8VV15</accession>
<dbReference type="KEGG" id="ckw:CKALI_01150"/>
<dbReference type="Proteomes" id="UP000427071">
    <property type="component" value="Chromosome"/>
</dbReference>
<keyword evidence="3" id="KW-1185">Reference proteome</keyword>
<evidence type="ECO:0000313" key="3">
    <source>
        <dbReference type="Proteomes" id="UP000427071"/>
    </source>
</evidence>
<proteinExistence type="predicted"/>
<protein>
    <submittedName>
        <fullName evidence="2">Uncharacterized protein</fullName>
    </submittedName>
</protein>
<organism evidence="2 3">
    <name type="scientific">Corynebacterium kalinowskii</name>
    <dbReference type="NCBI Taxonomy" id="2675216"/>
    <lineage>
        <taxon>Bacteria</taxon>
        <taxon>Bacillati</taxon>
        <taxon>Actinomycetota</taxon>
        <taxon>Actinomycetes</taxon>
        <taxon>Mycobacteriales</taxon>
        <taxon>Corynebacteriaceae</taxon>
        <taxon>Corynebacterium</taxon>
    </lineage>
</organism>
<sequence length="106" mass="11508">MKWLNFVEQVLGAEIASTDAAGSWELVDDTSITYDEQGLTVVSDLDGDGLIDRVSRMDYSGTSCTVDLSEWGVRQDGPQRGATPERGRIESDGTPQDPGWGVVEWG</sequence>
<gene>
    <name evidence="2" type="ORF">CKALI_01150</name>
</gene>
<dbReference type="AlphaFoldDB" id="A0A6B8VV15"/>
<evidence type="ECO:0000313" key="2">
    <source>
        <dbReference type="EMBL" id="QGU01130.1"/>
    </source>
</evidence>
<reference evidence="3" key="1">
    <citation type="submission" date="2019-11" db="EMBL/GenBank/DDBJ databases">
        <title>Complete genome sequence of Corynebacterium kalinowskii 1959, a novel Corynebacterium species isolated from soil of a small paddock in Vilsendorf, Germany.</title>
        <authorList>
            <person name="Schaffert L."/>
            <person name="Ruwe M."/>
            <person name="Milse J."/>
            <person name="Hanuschka K."/>
            <person name="Ortseifen V."/>
            <person name="Droste J."/>
            <person name="Brandt D."/>
            <person name="Schlueter L."/>
            <person name="Kutter Y."/>
            <person name="Vinke S."/>
            <person name="Viehoefer P."/>
            <person name="Jacob L."/>
            <person name="Luebke N.-C."/>
            <person name="Schulte-Berndt E."/>
            <person name="Hain C."/>
            <person name="Linder M."/>
            <person name="Schmidt P."/>
            <person name="Wollenschlaeger L."/>
            <person name="Luttermann T."/>
            <person name="Thieme E."/>
            <person name="Hassa J."/>
            <person name="Haak M."/>
            <person name="Wittchen M."/>
            <person name="Mentz A."/>
            <person name="Persicke M."/>
            <person name="Busche T."/>
            <person name="Ruckert C."/>
        </authorList>
    </citation>
    <scope>NUCLEOTIDE SEQUENCE [LARGE SCALE GENOMIC DNA]</scope>
    <source>
        <strain evidence="3">1959</strain>
    </source>
</reference>